<evidence type="ECO:0000313" key="5">
    <source>
        <dbReference type="EMBL" id="XDJ95460.1"/>
    </source>
</evidence>
<keyword evidence="1" id="KW-0472">Membrane</keyword>
<evidence type="ECO:0000313" key="3">
    <source>
        <dbReference type="EMBL" id="XDJ91086.1"/>
    </source>
</evidence>
<dbReference type="Pfam" id="PF10734">
    <property type="entry name" value="DUF2523"/>
    <property type="match status" value="1"/>
</dbReference>
<dbReference type="AlphaFoldDB" id="A0AB39H737"/>
<dbReference type="InterPro" id="IPR019670">
    <property type="entry name" value="DUF2523"/>
</dbReference>
<keyword evidence="1" id="KW-0812">Transmembrane</keyword>
<evidence type="ECO:0000313" key="6">
    <source>
        <dbReference type="EMBL" id="XDJ98108.1"/>
    </source>
</evidence>
<feature type="transmembrane region" description="Helical" evidence="1">
    <location>
        <begin position="24"/>
        <end position="45"/>
    </location>
</feature>
<organism evidence="6">
    <name type="scientific">Castellaniella ginsengisoli</name>
    <dbReference type="NCBI Taxonomy" id="546114"/>
    <lineage>
        <taxon>Bacteria</taxon>
        <taxon>Pseudomonadati</taxon>
        <taxon>Pseudomonadota</taxon>
        <taxon>Betaproteobacteria</taxon>
        <taxon>Burkholderiales</taxon>
        <taxon>Alcaligenaceae</taxon>
        <taxon>Castellaniella</taxon>
    </lineage>
</organism>
<dbReference type="EMBL" id="CP158271">
    <property type="protein sequence ID" value="XDJ94317.1"/>
    <property type="molecule type" value="Genomic_DNA"/>
</dbReference>
<dbReference type="EMBL" id="CP158269">
    <property type="protein sequence ID" value="XDJ87142.1"/>
    <property type="molecule type" value="Genomic_DNA"/>
</dbReference>
<feature type="transmembrane region" description="Helical" evidence="1">
    <location>
        <begin position="65"/>
        <end position="88"/>
    </location>
</feature>
<evidence type="ECO:0000313" key="2">
    <source>
        <dbReference type="EMBL" id="XDJ87142.1"/>
    </source>
</evidence>
<gene>
    <name evidence="4" type="ORF">ABRY95_04760</name>
    <name evidence="2" type="ORF">ABRY98_09340</name>
    <name evidence="5" type="ORF">ABRZ05_10230</name>
    <name evidence="6" type="ORF">ABRZ11_09885</name>
    <name evidence="3" type="ORF">ABRZ12_01995</name>
</gene>
<evidence type="ECO:0000256" key="1">
    <source>
        <dbReference type="SAM" id="Phobius"/>
    </source>
</evidence>
<keyword evidence="1" id="KW-1133">Transmembrane helix</keyword>
<accession>A0AB39H737</accession>
<proteinExistence type="predicted"/>
<evidence type="ECO:0000313" key="4">
    <source>
        <dbReference type="EMBL" id="XDJ94317.1"/>
    </source>
</evidence>
<sequence length="95" mass="10483">MFGIVLSALNVVLAFIVRSVLVKFVFFFGLYFVTSEFIPVLMGLLPNSGFLSSSFGGIPSSVAYFLNLFMVPQGISMVFSAYVTRFIIRRIPVIG</sequence>
<protein>
    <submittedName>
        <fullName evidence="6">DUF2523 domain-containing protein</fullName>
    </submittedName>
</protein>
<dbReference type="EMBL" id="CP158270">
    <property type="protein sequence ID" value="XDJ91086.1"/>
    <property type="molecule type" value="Genomic_DNA"/>
</dbReference>
<reference evidence="6" key="1">
    <citation type="submission" date="2024-05" db="EMBL/GenBank/DDBJ databases">
        <authorList>
            <person name="Luo Y.-C."/>
            <person name="Nicholds J."/>
            <person name="Mortimer T."/>
            <person name="Maboni G."/>
        </authorList>
    </citation>
    <scope>NUCLEOTIDE SEQUENCE</scope>
    <source>
        <strain evidence="5">124370</strain>
        <strain evidence="6">124566</strain>
        <strain evidence="4">124953</strain>
        <strain evidence="3">130308</strain>
        <strain evidence="2">130416</strain>
    </source>
</reference>
<dbReference type="EMBL" id="CP158273">
    <property type="protein sequence ID" value="XDJ95460.1"/>
    <property type="molecule type" value="Genomic_DNA"/>
</dbReference>
<dbReference type="RefSeq" id="WP_368648912.1">
    <property type="nucleotide sequence ID" value="NZ_CP158269.1"/>
</dbReference>
<dbReference type="EMBL" id="CP158272">
    <property type="protein sequence ID" value="XDJ98108.1"/>
    <property type="molecule type" value="Genomic_DNA"/>
</dbReference>
<name>A0AB39H737_9BURK</name>